<evidence type="ECO:0000259" key="4">
    <source>
        <dbReference type="Pfam" id="PF13359"/>
    </source>
</evidence>
<evidence type="ECO:0000256" key="3">
    <source>
        <dbReference type="SAM" id="MobiDB-lite"/>
    </source>
</evidence>
<protein>
    <recommendedName>
        <fullName evidence="4">DDE Tnp4 domain-containing protein</fullName>
    </recommendedName>
</protein>
<name>A0A8S2RJS4_9BILA</name>
<gene>
    <name evidence="5" type="ORF">OVA965_LOCUS31087</name>
    <name evidence="6" type="ORF">TMI583_LOCUS31911</name>
</gene>
<dbReference type="AlphaFoldDB" id="A0A8S2RJS4"/>
<keyword evidence="2" id="KW-0479">Metal-binding</keyword>
<organism evidence="6 7">
    <name type="scientific">Didymodactylos carnosus</name>
    <dbReference type="NCBI Taxonomy" id="1234261"/>
    <lineage>
        <taxon>Eukaryota</taxon>
        <taxon>Metazoa</taxon>
        <taxon>Spiralia</taxon>
        <taxon>Gnathifera</taxon>
        <taxon>Rotifera</taxon>
        <taxon>Eurotatoria</taxon>
        <taxon>Bdelloidea</taxon>
        <taxon>Philodinida</taxon>
        <taxon>Philodinidae</taxon>
        <taxon>Didymodactylos</taxon>
    </lineage>
</organism>
<evidence type="ECO:0000256" key="1">
    <source>
        <dbReference type="ARBA" id="ARBA00001968"/>
    </source>
</evidence>
<feature type="compositionally biased region" description="Acidic residues" evidence="3">
    <location>
        <begin position="291"/>
        <end position="302"/>
    </location>
</feature>
<feature type="region of interest" description="Disordered" evidence="3">
    <location>
        <begin position="268"/>
        <end position="326"/>
    </location>
</feature>
<accession>A0A8S2RJS4</accession>
<comment type="caution">
    <text evidence="6">The sequence shown here is derived from an EMBL/GenBank/DDBJ whole genome shotgun (WGS) entry which is preliminary data.</text>
</comment>
<dbReference type="InterPro" id="IPR027806">
    <property type="entry name" value="HARBI1_dom"/>
</dbReference>
<evidence type="ECO:0000313" key="6">
    <source>
        <dbReference type="EMBL" id="CAF4167851.1"/>
    </source>
</evidence>
<dbReference type="EMBL" id="CAJOBA010044740">
    <property type="protein sequence ID" value="CAF4167851.1"/>
    <property type="molecule type" value="Genomic_DNA"/>
</dbReference>
<sequence length="326" mass="37379">MMAVMLLDGKWFDIYGPYYSDGQNNDELIWNTPSDDSLEEYESKDLSVQRQQLHATFSRNYMFIDDRGETQLTTAKANQTRCITRVRNAIERGFGRLKQWKFVDSVVNTEYVPIIGAINKILCAVDNAYFSDLVKDSDDALVTAKVIISNLQLENEVISLEAHTSDWRKVNTSDISSIIPLYDDNDIKKFSGEYSVRIAHAYLGYIQQQWTTYIHHDFSSTIKIKNTVSRYKTTDNPKKHTVWIRFGQNKLDDIASYCTCKSGLRTAGEDDETFSDTENQTSLSDVSTNEELTDEESTDEESTGNNINKEDTNNNQSNRKKRPRTV</sequence>
<comment type="cofactor">
    <cofactor evidence="1">
        <name>a divalent metal cation</name>
        <dbReference type="ChEBI" id="CHEBI:60240"/>
    </cofactor>
</comment>
<reference evidence="6" key="1">
    <citation type="submission" date="2021-02" db="EMBL/GenBank/DDBJ databases">
        <authorList>
            <person name="Nowell W R."/>
        </authorList>
    </citation>
    <scope>NUCLEOTIDE SEQUENCE</scope>
</reference>
<proteinExistence type="predicted"/>
<dbReference type="Pfam" id="PF13359">
    <property type="entry name" value="DDE_Tnp_4"/>
    <property type="match status" value="1"/>
</dbReference>
<feature type="compositionally biased region" description="Polar residues" evidence="3">
    <location>
        <begin position="276"/>
        <end position="286"/>
    </location>
</feature>
<evidence type="ECO:0000313" key="5">
    <source>
        <dbReference type="EMBL" id="CAF1357571.1"/>
    </source>
</evidence>
<dbReference type="Proteomes" id="UP000682733">
    <property type="component" value="Unassembled WGS sequence"/>
</dbReference>
<evidence type="ECO:0000256" key="2">
    <source>
        <dbReference type="ARBA" id="ARBA00022723"/>
    </source>
</evidence>
<evidence type="ECO:0000313" key="7">
    <source>
        <dbReference type="Proteomes" id="UP000682733"/>
    </source>
</evidence>
<feature type="domain" description="DDE Tnp4" evidence="4">
    <location>
        <begin position="65"/>
        <end position="127"/>
    </location>
</feature>
<dbReference type="EMBL" id="CAJNOK010023089">
    <property type="protein sequence ID" value="CAF1357571.1"/>
    <property type="molecule type" value="Genomic_DNA"/>
</dbReference>
<dbReference type="Proteomes" id="UP000677228">
    <property type="component" value="Unassembled WGS sequence"/>
</dbReference>
<dbReference type="GO" id="GO:0046872">
    <property type="term" value="F:metal ion binding"/>
    <property type="evidence" value="ECO:0007669"/>
    <property type="project" value="UniProtKB-KW"/>
</dbReference>